<reference evidence="1" key="1">
    <citation type="journal article" date="2020" name="bioRxiv">
        <title>Hybrid origin of Populus tomentosa Carr. identified through genome sequencing and phylogenomic analysis.</title>
        <authorList>
            <person name="An X."/>
            <person name="Gao K."/>
            <person name="Chen Z."/>
            <person name="Li J."/>
            <person name="Yang X."/>
            <person name="Yang X."/>
            <person name="Zhou J."/>
            <person name="Guo T."/>
            <person name="Zhao T."/>
            <person name="Huang S."/>
            <person name="Miao D."/>
            <person name="Khan W.U."/>
            <person name="Rao P."/>
            <person name="Ye M."/>
            <person name="Lei B."/>
            <person name="Liao W."/>
            <person name="Wang J."/>
            <person name="Ji L."/>
            <person name="Li Y."/>
            <person name="Guo B."/>
            <person name="Mustafa N.S."/>
            <person name="Li S."/>
            <person name="Yun Q."/>
            <person name="Keller S.R."/>
            <person name="Mao J."/>
            <person name="Zhang R."/>
            <person name="Strauss S.H."/>
        </authorList>
    </citation>
    <scope>NUCLEOTIDE SEQUENCE</scope>
    <source>
        <strain evidence="1">GM15</strain>
        <tissue evidence="1">Leaf</tissue>
    </source>
</reference>
<organism evidence="1 2">
    <name type="scientific">Populus tomentosa</name>
    <name type="common">Chinese white poplar</name>
    <dbReference type="NCBI Taxonomy" id="118781"/>
    <lineage>
        <taxon>Eukaryota</taxon>
        <taxon>Viridiplantae</taxon>
        <taxon>Streptophyta</taxon>
        <taxon>Embryophyta</taxon>
        <taxon>Tracheophyta</taxon>
        <taxon>Spermatophyta</taxon>
        <taxon>Magnoliopsida</taxon>
        <taxon>eudicotyledons</taxon>
        <taxon>Gunneridae</taxon>
        <taxon>Pentapetalae</taxon>
        <taxon>rosids</taxon>
        <taxon>fabids</taxon>
        <taxon>Malpighiales</taxon>
        <taxon>Salicaceae</taxon>
        <taxon>Saliceae</taxon>
        <taxon>Populus</taxon>
    </lineage>
</organism>
<evidence type="ECO:0000313" key="1">
    <source>
        <dbReference type="EMBL" id="KAG6768283.1"/>
    </source>
</evidence>
<keyword evidence="2" id="KW-1185">Reference proteome</keyword>
<protein>
    <submittedName>
        <fullName evidence="1">Uncharacterized protein</fullName>
    </submittedName>
</protein>
<proteinExistence type="predicted"/>
<gene>
    <name evidence="1" type="ORF">POTOM_027184</name>
</gene>
<accession>A0A8X7ZC97</accession>
<dbReference type="EMBL" id="JAAWWB010000013">
    <property type="protein sequence ID" value="KAG6768283.1"/>
    <property type="molecule type" value="Genomic_DNA"/>
</dbReference>
<evidence type="ECO:0000313" key="2">
    <source>
        <dbReference type="Proteomes" id="UP000886885"/>
    </source>
</evidence>
<dbReference type="AlphaFoldDB" id="A0A8X7ZC97"/>
<sequence length="119" mass="12741">MVDAAFFPTPLLFSHIWLRQNRGEISVNSEAKEGGRLTLILKTAYQGADAERFATAAGMVEDEIKADGAAAEAAGLVDSPAVVHNVAVVTGVSRLEQEKRSCCEQRRKGSGRCLDVGHD</sequence>
<dbReference type="Proteomes" id="UP000886885">
    <property type="component" value="Chromosome 7A"/>
</dbReference>
<name>A0A8X7ZC97_POPTO</name>
<comment type="caution">
    <text evidence="1">The sequence shown here is derived from an EMBL/GenBank/DDBJ whole genome shotgun (WGS) entry which is preliminary data.</text>
</comment>